<organism evidence="2 3">
    <name type="scientific">Wenxinia saemankumensis</name>
    <dbReference type="NCBI Taxonomy" id="1447782"/>
    <lineage>
        <taxon>Bacteria</taxon>
        <taxon>Pseudomonadati</taxon>
        <taxon>Pseudomonadota</taxon>
        <taxon>Alphaproteobacteria</taxon>
        <taxon>Rhodobacterales</taxon>
        <taxon>Roseobacteraceae</taxon>
        <taxon>Wenxinia</taxon>
    </lineage>
</organism>
<sequence length="634" mass="66684">MPMIRRVAVVLALVIVAAGQAEARILYVSPLGDDGWSGRQPEPSAGLNDGPLATLDAARDAARRSPGPDRIVLRGGGYHLSAPVTFDSRDAGLTLEAEAGEHPVLHGGPAVTGWTEIAPGHWIAPVQLPPGSVVRGVFLGGDRQEEARFPDAPADHDPRGGWLFVVPPSPEDAPLGNVRFRARPGDLPPVGDPIGVVVHVTGGFLPGSQWGSDTLPVERIDGDVVQVQGTGYFFTGAGSRYFLTGAESFLDAPGEWWFDDDARLLHYLSAPGTAPEGVTVAVVPIFLHLVDTSDITIAGLTLRDGAPQGSGKFGTDMRGFGAIRVERSARIRIAANVLRNVGVAIHVSESGSVAIEENDIARVAGNAIYFGTEYGSFGRSDDGAIVGNLIRDVGEVYLESAGIWFQAAARLRIEDNLIERAAQFGIAGGSLWGDQDASHDVLIAGNVVREANRLTADGGAIKMMGAQSTPLDSAIRDNVVMGTDQLMVRPDGTFWPPRYENLAEWPGPVSWAIYLDGRASGVAITGNRLDGNVAGIGINGGWSNEVRDNLIVGGAGCPVRVDDATGRGWRPDWARPNTILDNVAEVGPAGCTIHVNAPDHGTGYVTIGPNRFLAAGDDASIDGPVRRGEDGSTH</sequence>
<dbReference type="InterPro" id="IPR012334">
    <property type="entry name" value="Pectin_lyas_fold"/>
</dbReference>
<dbReference type="PANTHER" id="PTHR36453:SF1">
    <property type="entry name" value="RIGHT HANDED BETA HELIX DOMAIN-CONTAINING PROTEIN"/>
    <property type="match status" value="1"/>
</dbReference>
<keyword evidence="3" id="KW-1185">Reference proteome</keyword>
<accession>A0A1M6HYH1</accession>
<dbReference type="EMBL" id="FQYO01000008">
    <property type="protein sequence ID" value="SHJ27289.1"/>
    <property type="molecule type" value="Genomic_DNA"/>
</dbReference>
<gene>
    <name evidence="2" type="ORF">SAMN05444417_3426</name>
</gene>
<protein>
    <submittedName>
        <fullName evidence="2">Right handed beta helix region</fullName>
    </submittedName>
</protein>
<dbReference type="STRING" id="1447782.SAMN05444417_3426"/>
<evidence type="ECO:0000313" key="3">
    <source>
        <dbReference type="Proteomes" id="UP000184292"/>
    </source>
</evidence>
<dbReference type="Proteomes" id="UP000184292">
    <property type="component" value="Unassembled WGS sequence"/>
</dbReference>
<reference evidence="2 3" key="1">
    <citation type="submission" date="2016-11" db="EMBL/GenBank/DDBJ databases">
        <authorList>
            <person name="Jaros S."/>
            <person name="Januszkiewicz K."/>
            <person name="Wedrychowicz H."/>
        </authorList>
    </citation>
    <scope>NUCLEOTIDE SEQUENCE [LARGE SCALE GENOMIC DNA]</scope>
    <source>
        <strain evidence="2 3">DSM 100565</strain>
    </source>
</reference>
<dbReference type="Gene3D" id="2.160.20.10">
    <property type="entry name" value="Single-stranded right-handed beta-helix, Pectin lyase-like"/>
    <property type="match status" value="2"/>
</dbReference>
<dbReference type="Pfam" id="PF13229">
    <property type="entry name" value="Beta_helix"/>
    <property type="match status" value="1"/>
</dbReference>
<feature type="domain" description="Right handed beta helix" evidence="1">
    <location>
        <begin position="322"/>
        <end position="467"/>
    </location>
</feature>
<dbReference type="AlphaFoldDB" id="A0A1M6HYH1"/>
<proteinExistence type="predicted"/>
<dbReference type="InterPro" id="IPR006626">
    <property type="entry name" value="PbH1"/>
</dbReference>
<dbReference type="SMART" id="SM00710">
    <property type="entry name" value="PbH1"/>
    <property type="match status" value="8"/>
</dbReference>
<evidence type="ECO:0000313" key="2">
    <source>
        <dbReference type="EMBL" id="SHJ27289.1"/>
    </source>
</evidence>
<dbReference type="PANTHER" id="PTHR36453">
    <property type="entry name" value="SECRETED PROTEIN-RELATED"/>
    <property type="match status" value="1"/>
</dbReference>
<dbReference type="SUPFAM" id="SSF51126">
    <property type="entry name" value="Pectin lyase-like"/>
    <property type="match status" value="1"/>
</dbReference>
<dbReference type="OrthoDB" id="9760240at2"/>
<name>A0A1M6HYH1_9RHOB</name>
<evidence type="ECO:0000259" key="1">
    <source>
        <dbReference type="Pfam" id="PF13229"/>
    </source>
</evidence>
<dbReference type="InterPro" id="IPR039448">
    <property type="entry name" value="Beta_helix"/>
</dbReference>
<dbReference type="InterPro" id="IPR011050">
    <property type="entry name" value="Pectin_lyase_fold/virulence"/>
</dbReference>